<dbReference type="InterPro" id="IPR022002">
    <property type="entry name" value="ChsH2_Znr"/>
</dbReference>
<evidence type="ECO:0000259" key="1">
    <source>
        <dbReference type="Pfam" id="PF01796"/>
    </source>
</evidence>
<evidence type="ECO:0000313" key="4">
    <source>
        <dbReference type="Proteomes" id="UP000544122"/>
    </source>
</evidence>
<evidence type="ECO:0000313" key="3">
    <source>
        <dbReference type="EMBL" id="NOJ44600.1"/>
    </source>
</evidence>
<dbReference type="InterPro" id="IPR002878">
    <property type="entry name" value="ChsH2_C"/>
</dbReference>
<dbReference type="RefSeq" id="WP_171583781.1">
    <property type="nucleotide sequence ID" value="NZ_JAAVLX010000021.1"/>
</dbReference>
<keyword evidence="4" id="KW-1185">Reference proteome</keyword>
<name>A0A7Y4GZ11_9BRAD</name>
<dbReference type="Proteomes" id="UP000544122">
    <property type="component" value="Unassembled WGS sequence"/>
</dbReference>
<protein>
    <recommendedName>
        <fullName evidence="5">DNA-binding protein</fullName>
    </recommendedName>
</protein>
<comment type="caution">
    <text evidence="3">The sequence shown here is derived from an EMBL/GenBank/DDBJ whole genome shotgun (WGS) entry which is preliminary data.</text>
</comment>
<dbReference type="EMBL" id="JAAVLX010000021">
    <property type="protein sequence ID" value="NOJ44600.1"/>
    <property type="molecule type" value="Genomic_DNA"/>
</dbReference>
<dbReference type="Pfam" id="PF01796">
    <property type="entry name" value="OB_ChsH2_C"/>
    <property type="match status" value="1"/>
</dbReference>
<feature type="domain" description="ChsH2 C-terminal OB-fold" evidence="1">
    <location>
        <begin position="54"/>
        <end position="112"/>
    </location>
</feature>
<evidence type="ECO:0000259" key="2">
    <source>
        <dbReference type="Pfam" id="PF12172"/>
    </source>
</evidence>
<dbReference type="Pfam" id="PF12172">
    <property type="entry name" value="zf-ChsH2"/>
    <property type="match status" value="1"/>
</dbReference>
<gene>
    <name evidence="3" type="ORF">HCN58_34740</name>
</gene>
<sequence>MIGTDFIAHSPETKPFWDAAAIGRFVLPQCTQCHRTHWYPRGICPHCLSMDIDWQESPGEGEIYSFSVNRMGKEPYVLAYVALAEGPIMLTNVIDTDPAALSIGTRVRVVFKPVAGQPPVPLVVMRSNRISQTRLVERPITLHL</sequence>
<dbReference type="PANTHER" id="PTHR34075:SF5">
    <property type="entry name" value="BLR3430 PROTEIN"/>
    <property type="match status" value="1"/>
</dbReference>
<dbReference type="Gene3D" id="6.10.30.10">
    <property type="match status" value="1"/>
</dbReference>
<organism evidence="3 4">
    <name type="scientific">Bradyrhizobium australiense</name>
    <dbReference type="NCBI Taxonomy" id="2721161"/>
    <lineage>
        <taxon>Bacteria</taxon>
        <taxon>Pseudomonadati</taxon>
        <taxon>Pseudomonadota</taxon>
        <taxon>Alphaproteobacteria</taxon>
        <taxon>Hyphomicrobiales</taxon>
        <taxon>Nitrobacteraceae</taxon>
        <taxon>Bradyrhizobium</taxon>
    </lineage>
</organism>
<accession>A0A7Y4GZ11</accession>
<dbReference type="InterPro" id="IPR012340">
    <property type="entry name" value="NA-bd_OB-fold"/>
</dbReference>
<dbReference type="InterPro" id="IPR052513">
    <property type="entry name" value="Thioester_dehydratase-like"/>
</dbReference>
<dbReference type="AlphaFoldDB" id="A0A7Y4GZ11"/>
<dbReference type="SUPFAM" id="SSF50249">
    <property type="entry name" value="Nucleic acid-binding proteins"/>
    <property type="match status" value="1"/>
</dbReference>
<proteinExistence type="predicted"/>
<reference evidence="3 4" key="1">
    <citation type="submission" date="2020-03" db="EMBL/GenBank/DDBJ databases">
        <title>Bradyrhizobium diversity isolated from nodules of Indigofera sp.</title>
        <authorList>
            <person name="Klepa M."/>
            <person name="Helene L."/>
            <person name="Hungria M."/>
        </authorList>
    </citation>
    <scope>NUCLEOTIDE SEQUENCE [LARGE SCALE GENOMIC DNA]</scope>
    <source>
        <strain evidence="3 4">WSM 1791</strain>
    </source>
</reference>
<dbReference type="PANTHER" id="PTHR34075">
    <property type="entry name" value="BLR3430 PROTEIN"/>
    <property type="match status" value="1"/>
</dbReference>
<feature type="domain" description="ChsH2 rubredoxin-like zinc ribbon" evidence="2">
    <location>
        <begin position="17"/>
        <end position="49"/>
    </location>
</feature>
<evidence type="ECO:0008006" key="5">
    <source>
        <dbReference type="Google" id="ProtNLM"/>
    </source>
</evidence>